<evidence type="ECO:0000313" key="1">
    <source>
        <dbReference type="EMBL" id="UPW41013.1"/>
    </source>
</evidence>
<reference evidence="1" key="1">
    <citation type="submission" date="2022-02" db="EMBL/GenBank/DDBJ databases">
        <title>Towards deciphering the DNA virus diversity associated with rodent species in the families Cricetidae and Heteromyidae.</title>
        <authorList>
            <person name="Lund M."/>
            <person name="Larsen B.B."/>
            <person name="Gryseels S."/>
            <person name="Kraberger S."/>
            <person name="Rowsey D.M."/>
            <person name="Steger L."/>
            <person name="Yule K.M."/>
            <person name="Upham N.S."/>
            <person name="Worobey M."/>
            <person name="Van Doorslaer K."/>
            <person name="Varsani A."/>
        </authorList>
    </citation>
    <scope>NUCLEOTIDE SEQUENCE</scope>
    <source>
        <strain evidence="1">UA08Rod_5746</strain>
    </source>
</reference>
<sequence>MSDKSSYFDSLYSDKIYLNRSRSDYIRLLKFACAHFCSNVCDDVRDDLCVTPFTYSELMKFIRLNLERNLNSLILDESEIK</sequence>
<accession>A0A976N1Z2</accession>
<proteinExistence type="predicted"/>
<name>A0A976N1Z2_9VIRU</name>
<organism evidence="1">
    <name type="scientific">Sigmofec virus UA08Rod_5746</name>
    <dbReference type="NCBI Taxonomy" id="2929439"/>
    <lineage>
        <taxon>Viruses</taxon>
        <taxon>Monodnaviria</taxon>
        <taxon>Sangervirae</taxon>
        <taxon>Phixviricota</taxon>
        <taxon>Malgrandaviricetes</taxon>
        <taxon>Petitvirales</taxon>
        <taxon>Microviridae</taxon>
    </lineage>
</organism>
<protein>
    <submittedName>
        <fullName evidence="1">Uncharacterized protein</fullName>
    </submittedName>
</protein>
<dbReference type="EMBL" id="OM869532">
    <property type="protein sequence ID" value="UPW41013.1"/>
    <property type="molecule type" value="Genomic_DNA"/>
</dbReference>